<evidence type="ECO:0000259" key="1">
    <source>
        <dbReference type="PROSITE" id="PS50943"/>
    </source>
</evidence>
<gene>
    <name evidence="2" type="ORF">ACFO5Q_04850</name>
</gene>
<dbReference type="PROSITE" id="PS50943">
    <property type="entry name" value="HTH_CROC1"/>
    <property type="match status" value="1"/>
</dbReference>
<dbReference type="RefSeq" id="WP_156432000.1">
    <property type="nucleotide sequence ID" value="NZ_JBHSCR010000003.1"/>
</dbReference>
<dbReference type="Proteomes" id="UP001595776">
    <property type="component" value="Unassembled WGS sequence"/>
</dbReference>
<proteinExistence type="predicted"/>
<dbReference type="SUPFAM" id="SSF47413">
    <property type="entry name" value="lambda repressor-like DNA-binding domains"/>
    <property type="match status" value="1"/>
</dbReference>
<keyword evidence="3" id="KW-1185">Reference proteome</keyword>
<feature type="domain" description="HTH cro/C1-type" evidence="1">
    <location>
        <begin position="7"/>
        <end position="61"/>
    </location>
</feature>
<dbReference type="EMBL" id="JBHSCR010000003">
    <property type="protein sequence ID" value="MFC4347165.1"/>
    <property type="molecule type" value="Genomic_DNA"/>
</dbReference>
<dbReference type="InterPro" id="IPR010982">
    <property type="entry name" value="Lambda_DNA-bd_dom_sf"/>
</dbReference>
<protein>
    <recommendedName>
        <fullName evidence="1">HTH cro/C1-type domain-containing protein</fullName>
    </recommendedName>
</protein>
<name>A0ABV8U7U7_9PROT</name>
<evidence type="ECO:0000313" key="3">
    <source>
        <dbReference type="Proteomes" id="UP001595776"/>
    </source>
</evidence>
<dbReference type="Gene3D" id="1.10.260.40">
    <property type="entry name" value="lambda repressor-like DNA-binding domains"/>
    <property type="match status" value="1"/>
</dbReference>
<comment type="caution">
    <text evidence="2">The sequence shown here is derived from an EMBL/GenBank/DDBJ whole genome shotgun (WGS) entry which is preliminary data.</text>
</comment>
<reference evidence="3" key="1">
    <citation type="journal article" date="2019" name="Int. J. Syst. Evol. Microbiol.">
        <title>The Global Catalogue of Microorganisms (GCM) 10K type strain sequencing project: providing services to taxonomists for standard genome sequencing and annotation.</title>
        <authorList>
            <consortium name="The Broad Institute Genomics Platform"/>
            <consortium name="The Broad Institute Genome Sequencing Center for Infectious Disease"/>
            <person name="Wu L."/>
            <person name="Ma J."/>
        </authorList>
    </citation>
    <scope>NUCLEOTIDE SEQUENCE [LARGE SCALE GENOMIC DNA]</scope>
    <source>
        <strain evidence="3">CGMCC 1.15304</strain>
    </source>
</reference>
<dbReference type="SMART" id="SM00530">
    <property type="entry name" value="HTH_XRE"/>
    <property type="match status" value="1"/>
</dbReference>
<dbReference type="InterPro" id="IPR001387">
    <property type="entry name" value="Cro/C1-type_HTH"/>
</dbReference>
<accession>A0ABV8U7U7</accession>
<organism evidence="2 3">
    <name type="scientific">Kordiimonas lipolytica</name>
    <dbReference type="NCBI Taxonomy" id="1662421"/>
    <lineage>
        <taxon>Bacteria</taxon>
        <taxon>Pseudomonadati</taxon>
        <taxon>Pseudomonadota</taxon>
        <taxon>Alphaproteobacteria</taxon>
        <taxon>Kordiimonadales</taxon>
        <taxon>Kordiimonadaceae</taxon>
        <taxon>Kordiimonas</taxon>
    </lineage>
</organism>
<evidence type="ECO:0000313" key="2">
    <source>
        <dbReference type="EMBL" id="MFC4347165.1"/>
    </source>
</evidence>
<sequence>MPKQDWIRAALKDRGYKLKDAAEALGVPAPRVTDILKGARGVQAHEILPLSQLLGMNAPSLLESLKAGEPTVVDDGNDGRLPLLGSLTGTGTVAPLPDDMTFSSVPLPPDAGTPEGLYCYVMGDTSMAREIPAGSLVIAADPKRHYAPVAPGALLLLDLGAGRRALRQYTKTESGEDWLVPLPDTPNPDFASWRFSLLSDLMPGGDMVGAGQEIVRITDVLAAVMWVHQRRSPPKAS</sequence>